<keyword evidence="7" id="KW-0539">Nucleus</keyword>
<comment type="caution">
    <text evidence="12">The sequence shown here is derived from an EMBL/GenBank/DDBJ whole genome shotgun (WGS) entry which is preliminary data.</text>
</comment>
<reference evidence="12" key="2">
    <citation type="submission" date="2018-11" db="EMBL/GenBank/DDBJ databases">
        <title>Trombidioid mite genomics.</title>
        <authorList>
            <person name="Dong X."/>
        </authorList>
    </citation>
    <scope>NUCLEOTIDE SEQUENCE</scope>
    <source>
        <strain evidence="12">UoL-WK</strain>
    </source>
</reference>
<reference evidence="12 13" key="1">
    <citation type="journal article" date="2018" name="Gigascience">
        <title>Genomes of trombidid mites reveal novel predicted allergens and laterally-transferred genes associated with secondary metabolism.</title>
        <authorList>
            <person name="Dong X."/>
            <person name="Chaisiri K."/>
            <person name="Xia D."/>
            <person name="Armstrong S.D."/>
            <person name="Fang Y."/>
            <person name="Donnelly M.J."/>
            <person name="Kadowaki T."/>
            <person name="McGarry J.W."/>
            <person name="Darby A.C."/>
            <person name="Makepeace B.L."/>
        </authorList>
    </citation>
    <scope>NUCLEOTIDE SEQUENCE [LARGE SCALE GENOMIC DNA]</scope>
    <source>
        <strain evidence="12">UoL-WK</strain>
    </source>
</reference>
<evidence type="ECO:0000259" key="9">
    <source>
        <dbReference type="PROSITE" id="PS50157"/>
    </source>
</evidence>
<evidence type="ECO:0000256" key="6">
    <source>
        <dbReference type="ARBA" id="ARBA00023125"/>
    </source>
</evidence>
<dbReference type="EMBL" id="NCKU01000442">
    <property type="protein sequence ID" value="RWS15506.1"/>
    <property type="molecule type" value="Genomic_DNA"/>
</dbReference>
<evidence type="ECO:0000313" key="11">
    <source>
        <dbReference type="EMBL" id="RWS15500.1"/>
    </source>
</evidence>
<evidence type="ECO:0000313" key="13">
    <source>
        <dbReference type="Proteomes" id="UP000285301"/>
    </source>
</evidence>
<keyword evidence="3" id="KW-0677">Repeat</keyword>
<comment type="subcellular location">
    <subcellularLocation>
        <location evidence="1">Nucleus</location>
    </subcellularLocation>
</comment>
<name>A0A3S3PA60_9ACAR</name>
<gene>
    <name evidence="10" type="ORF">B4U79_00304</name>
    <name evidence="11" type="ORF">B4U79_01889</name>
    <name evidence="12" type="ORF">B4U79_15287</name>
</gene>
<dbReference type="EMBL" id="NCKU01000444">
    <property type="protein sequence ID" value="RWS15488.1"/>
    <property type="molecule type" value="Genomic_DNA"/>
</dbReference>
<evidence type="ECO:0000256" key="4">
    <source>
        <dbReference type="ARBA" id="ARBA00022771"/>
    </source>
</evidence>
<proteinExistence type="predicted"/>
<keyword evidence="4 8" id="KW-0863">Zinc-finger</keyword>
<evidence type="ECO:0000256" key="7">
    <source>
        <dbReference type="ARBA" id="ARBA00023242"/>
    </source>
</evidence>
<dbReference type="GO" id="GO:0008270">
    <property type="term" value="F:zinc ion binding"/>
    <property type="evidence" value="ECO:0007669"/>
    <property type="project" value="UniProtKB-KW"/>
</dbReference>
<keyword evidence="2" id="KW-0479">Metal-binding</keyword>
<evidence type="ECO:0000313" key="10">
    <source>
        <dbReference type="EMBL" id="RWS15488.1"/>
    </source>
</evidence>
<keyword evidence="13" id="KW-1185">Reference proteome</keyword>
<evidence type="ECO:0000256" key="8">
    <source>
        <dbReference type="PROSITE-ProRule" id="PRU00042"/>
    </source>
</evidence>
<evidence type="ECO:0000256" key="1">
    <source>
        <dbReference type="ARBA" id="ARBA00004123"/>
    </source>
</evidence>
<organism evidence="12 13">
    <name type="scientific">Dinothrombium tinctorium</name>
    <dbReference type="NCBI Taxonomy" id="1965070"/>
    <lineage>
        <taxon>Eukaryota</taxon>
        <taxon>Metazoa</taxon>
        <taxon>Ecdysozoa</taxon>
        <taxon>Arthropoda</taxon>
        <taxon>Chelicerata</taxon>
        <taxon>Arachnida</taxon>
        <taxon>Acari</taxon>
        <taxon>Acariformes</taxon>
        <taxon>Trombidiformes</taxon>
        <taxon>Prostigmata</taxon>
        <taxon>Anystina</taxon>
        <taxon>Parasitengona</taxon>
        <taxon>Trombidioidea</taxon>
        <taxon>Trombidiidae</taxon>
        <taxon>Dinothrombium</taxon>
    </lineage>
</organism>
<dbReference type="GO" id="GO:0003700">
    <property type="term" value="F:DNA-binding transcription factor activity"/>
    <property type="evidence" value="ECO:0007669"/>
    <property type="project" value="TreeGrafter"/>
</dbReference>
<keyword evidence="5" id="KW-0862">Zinc</keyword>
<evidence type="ECO:0000313" key="12">
    <source>
        <dbReference type="EMBL" id="RWS15506.1"/>
    </source>
</evidence>
<dbReference type="Proteomes" id="UP000285301">
    <property type="component" value="Unassembled WGS sequence"/>
</dbReference>
<accession>A0A3S3PA60</accession>
<feature type="domain" description="C2H2-type" evidence="9">
    <location>
        <begin position="563"/>
        <end position="591"/>
    </location>
</feature>
<dbReference type="PANTHER" id="PTHR24390:SF159">
    <property type="entry name" value="GROWTH FACTOR INDEPENDENT 1 TRANSCRIPTIONAL REPRESSOR"/>
    <property type="match status" value="1"/>
</dbReference>
<dbReference type="PROSITE" id="PS00028">
    <property type="entry name" value="ZINC_FINGER_C2H2_1"/>
    <property type="match status" value="2"/>
</dbReference>
<dbReference type="GO" id="GO:0006357">
    <property type="term" value="P:regulation of transcription by RNA polymerase II"/>
    <property type="evidence" value="ECO:0007669"/>
    <property type="project" value="TreeGrafter"/>
</dbReference>
<dbReference type="AlphaFoldDB" id="A0A3S3PA60"/>
<dbReference type="GO" id="GO:0000978">
    <property type="term" value="F:RNA polymerase II cis-regulatory region sequence-specific DNA binding"/>
    <property type="evidence" value="ECO:0007669"/>
    <property type="project" value="TreeGrafter"/>
</dbReference>
<dbReference type="PANTHER" id="PTHR24390">
    <property type="entry name" value="ZINC FINGER PROTEIN"/>
    <property type="match status" value="1"/>
</dbReference>
<sequence>MNETPFLMETQATYEAIDECTLSMNSKMSNETSVEKMPTIETLNECSEKFSERMSETPFPIETEGKCEEVEQSDSENSSDIVHEKHQTIDEMISLFKPCSVVLTRLNEESIEKYRRKISEVSKNELNNIKNGCDNKRSIKEENVSSEDEAIDEEVKIEIPPEDQWQSLFPKNNIDENQTFCCIFCRNKELKPFEEAVEHYQYHLDDYPFKCSLCDEVFFNIEVLYRHFKSNHENETHAAFKKTNAITTKWIKKFLKSQMKYDINSASIKKSCPVCELMHGEILDLPIYATTPKGLPNHVFRHLCYEAFVCVTCLKKGQEFLFYRITERRVYNHILRHHFENRCDDLSTLIKNKYRIPDVEKFIKFHLGEKTIAGFLKTKAKIPSFVLDQHDKKISEKVERSQKINEKKRSSNIELPEDQIPNKQIQTPFMADRQMQCEKKNQNQNSPQTTFPSTIQEVKYQFKSEKPNSSPPLSTMIPIKTYSTIAMANSSTKCNENQTFNVNIIPKSEPSLIVNLSPLETLLNGDNPYIIRYFCIFCDDMKIFTSKLEACSHYAEHLNYYPVVCVICSCKFSDLKSLLSHYALMHSNPRSSWAVDSSGLLLYVVNEDEDIERWIEDFLDFQSSATSWKLFNVRYKSICPVCKKMFNEFSSPYGNLMPIDASVKLHVYQHLNYYPFECILCKKEQKSFRLCLVDSSADSHLQTHSLTDSTSDVFPKTIAIKSLETFICENLVECQKNFTKFKLNSEANFVSSINCSEVVKEIDEKPLNECDIKAALSEPLMETENNKALSEAKVSDSKMKHDRQDSLPKTLLYCYHCHVPLKEWILLKEHHFKVHPTLSLIGYSPNN</sequence>
<dbReference type="Gene3D" id="3.30.160.60">
    <property type="entry name" value="Classic Zinc Finger"/>
    <property type="match status" value="1"/>
</dbReference>
<dbReference type="SMART" id="SM00355">
    <property type="entry name" value="ZnF_C2H2"/>
    <property type="match status" value="4"/>
</dbReference>
<dbReference type="InterPro" id="IPR013087">
    <property type="entry name" value="Znf_C2H2_type"/>
</dbReference>
<feature type="domain" description="C2H2-type" evidence="9">
    <location>
        <begin position="209"/>
        <end position="237"/>
    </location>
</feature>
<evidence type="ECO:0000256" key="3">
    <source>
        <dbReference type="ARBA" id="ARBA00022737"/>
    </source>
</evidence>
<dbReference type="EMBL" id="NCKU01000443">
    <property type="protein sequence ID" value="RWS15500.1"/>
    <property type="molecule type" value="Genomic_DNA"/>
</dbReference>
<dbReference type="GO" id="GO:0005634">
    <property type="term" value="C:nucleus"/>
    <property type="evidence" value="ECO:0007669"/>
    <property type="project" value="UniProtKB-SubCell"/>
</dbReference>
<evidence type="ECO:0000256" key="5">
    <source>
        <dbReference type="ARBA" id="ARBA00022833"/>
    </source>
</evidence>
<dbReference type="PROSITE" id="PS50157">
    <property type="entry name" value="ZINC_FINGER_C2H2_2"/>
    <property type="match status" value="2"/>
</dbReference>
<dbReference type="InterPro" id="IPR036236">
    <property type="entry name" value="Znf_C2H2_sf"/>
</dbReference>
<protein>
    <recommendedName>
        <fullName evidence="9">C2H2-type domain-containing protein</fullName>
    </recommendedName>
</protein>
<keyword evidence="6" id="KW-0238">DNA-binding</keyword>
<dbReference type="STRING" id="1965070.A0A3S3PA60"/>
<dbReference type="SUPFAM" id="SSF57667">
    <property type="entry name" value="beta-beta-alpha zinc fingers"/>
    <property type="match status" value="1"/>
</dbReference>
<evidence type="ECO:0000256" key="2">
    <source>
        <dbReference type="ARBA" id="ARBA00022723"/>
    </source>
</evidence>
<dbReference type="OrthoDB" id="6515518at2759"/>